<evidence type="ECO:0000256" key="1">
    <source>
        <dbReference type="ARBA" id="ARBA00023002"/>
    </source>
</evidence>
<dbReference type="PANTHER" id="PTHR43476:SF4">
    <property type="entry name" value="BLR0106 PROTEIN"/>
    <property type="match status" value="1"/>
</dbReference>
<dbReference type="InterPro" id="IPR002938">
    <property type="entry name" value="FAD-bd"/>
</dbReference>
<evidence type="ECO:0000313" key="5">
    <source>
        <dbReference type="Proteomes" id="UP000298111"/>
    </source>
</evidence>
<feature type="domain" description="FAD-binding" evidence="3">
    <location>
        <begin position="244"/>
        <end position="310"/>
    </location>
</feature>
<dbReference type="GO" id="GO:0004497">
    <property type="term" value="F:monooxygenase activity"/>
    <property type="evidence" value="ECO:0007669"/>
    <property type="project" value="UniProtKB-KW"/>
</dbReference>
<dbReference type="InterPro" id="IPR050631">
    <property type="entry name" value="PheA/TfdB_FAD_monoxygenase"/>
</dbReference>
<evidence type="ECO:0000259" key="3">
    <source>
        <dbReference type="Pfam" id="PF01494"/>
    </source>
</evidence>
<dbReference type="AlphaFoldDB" id="A0A8H1QL98"/>
<proteinExistence type="predicted"/>
<protein>
    <submittedName>
        <fullName evidence="4">FAD-binding monooxygenase</fullName>
    </submittedName>
</protein>
<gene>
    <name evidence="4" type="ORF">D8771_27065</name>
</gene>
<dbReference type="Proteomes" id="UP000298111">
    <property type="component" value="Unassembled WGS sequence"/>
</dbReference>
<dbReference type="GO" id="GO:0071949">
    <property type="term" value="F:FAD binding"/>
    <property type="evidence" value="ECO:0007669"/>
    <property type="project" value="InterPro"/>
</dbReference>
<keyword evidence="4" id="KW-0503">Monooxygenase</keyword>
<dbReference type="Gene3D" id="3.50.50.60">
    <property type="entry name" value="FAD/NAD(P)-binding domain"/>
    <property type="match status" value="1"/>
</dbReference>
<dbReference type="Pfam" id="PF01494">
    <property type="entry name" value="FAD_binding_3"/>
    <property type="match status" value="1"/>
</dbReference>
<name>A0A8H1QL98_9ACTN</name>
<evidence type="ECO:0000313" key="4">
    <source>
        <dbReference type="EMBL" id="TGG77755.1"/>
    </source>
</evidence>
<reference evidence="4 5" key="1">
    <citation type="submission" date="2018-10" db="EMBL/GenBank/DDBJ databases">
        <title>Isolation of pseudouridimycin from Streptomyces albus DSM 40763.</title>
        <authorList>
            <person name="Rosenqvist P."/>
            <person name="Metsae-Ketelae M."/>
            <person name="Virta P."/>
        </authorList>
    </citation>
    <scope>NUCLEOTIDE SEQUENCE [LARGE SCALE GENOMIC DNA]</scope>
    <source>
        <strain evidence="4 5">DSM 40763</strain>
    </source>
</reference>
<accession>A0A8H1QL98</accession>
<dbReference type="EMBL" id="RCIY01000090">
    <property type="protein sequence ID" value="TGG77755.1"/>
    <property type="molecule type" value="Genomic_DNA"/>
</dbReference>
<organism evidence="4 5">
    <name type="scientific">Streptomyces albus</name>
    <dbReference type="NCBI Taxonomy" id="1888"/>
    <lineage>
        <taxon>Bacteria</taxon>
        <taxon>Bacillati</taxon>
        <taxon>Actinomycetota</taxon>
        <taxon>Actinomycetes</taxon>
        <taxon>Kitasatosporales</taxon>
        <taxon>Streptomycetaceae</taxon>
        <taxon>Streptomyces</taxon>
    </lineage>
</organism>
<keyword evidence="2" id="KW-0520">NAD</keyword>
<dbReference type="InterPro" id="IPR036188">
    <property type="entry name" value="FAD/NAD-bd_sf"/>
</dbReference>
<evidence type="ECO:0000256" key="2">
    <source>
        <dbReference type="ARBA" id="ARBA00023027"/>
    </source>
</evidence>
<dbReference type="PRINTS" id="PR00420">
    <property type="entry name" value="RNGMNOXGNASE"/>
</dbReference>
<dbReference type="Gene3D" id="3.30.9.20">
    <property type="match status" value="1"/>
</dbReference>
<dbReference type="PANTHER" id="PTHR43476">
    <property type="entry name" value="3-(3-HYDROXY-PHENYL)PROPIONATE/3-HYDROXYCINNAMIC ACID HYDROXYLASE"/>
    <property type="match status" value="1"/>
</dbReference>
<dbReference type="SUPFAM" id="SSF51905">
    <property type="entry name" value="FAD/NAD(P)-binding domain"/>
    <property type="match status" value="1"/>
</dbReference>
<keyword evidence="1" id="KW-0560">Oxidoreductase</keyword>
<comment type="caution">
    <text evidence="4">The sequence shown here is derived from an EMBL/GenBank/DDBJ whole genome shotgun (WGS) entry which is preliminary data.</text>
</comment>
<sequence>MKLRDPAHEVTVYERRPEGSTYGWGVTYWAGLLESLERGDPVCAGAIREQSVRWSDGTAFIHGGTTTHRGDEGFGIGRRELLGILTERARGLGVRVEFSHEVAPGAAELAGADLVVASDGVNSRLRSAWAEDFGPRLTRGRHMYAWLGTSKVFDSFTFAFEETEHGWVWCYGYKYSDERSTFVVECGPDTWRGLGLDRAGEAESLELLQRLFVKPLDGHALLARPPAPDAAGQQAGVPWQNFRTLSNRTWHRGNVVLLGDAAHTTHFSIGAGTTLALEDALALADALDRAPGLSEALRHYERSRRPAVLAAQSAARYSARWFGNLPRYTRLPPEQMFALLGQRHSPLLPYVPPALYYRVDSAVNRSEALLRFKRWLGPRLGRALHRDGDGDGDEGRRS</sequence>